<evidence type="ECO:0000313" key="1">
    <source>
        <dbReference type="EMBL" id="KKK83606.1"/>
    </source>
</evidence>
<comment type="caution">
    <text evidence="1">The sequence shown here is derived from an EMBL/GenBank/DDBJ whole genome shotgun (WGS) entry which is preliminary data.</text>
</comment>
<feature type="non-terminal residue" evidence="1">
    <location>
        <position position="70"/>
    </location>
</feature>
<protein>
    <submittedName>
        <fullName evidence="1">Uncharacterized protein</fullName>
    </submittedName>
</protein>
<proteinExistence type="predicted"/>
<reference evidence="1" key="1">
    <citation type="journal article" date="2015" name="Nature">
        <title>Complex archaea that bridge the gap between prokaryotes and eukaryotes.</title>
        <authorList>
            <person name="Spang A."/>
            <person name="Saw J.H."/>
            <person name="Jorgensen S.L."/>
            <person name="Zaremba-Niedzwiedzka K."/>
            <person name="Martijn J."/>
            <person name="Lind A.E."/>
            <person name="van Eijk R."/>
            <person name="Schleper C."/>
            <person name="Guy L."/>
            <person name="Ettema T.J."/>
        </authorList>
    </citation>
    <scope>NUCLEOTIDE SEQUENCE</scope>
</reference>
<organism evidence="1">
    <name type="scientific">marine sediment metagenome</name>
    <dbReference type="NCBI Taxonomy" id="412755"/>
    <lineage>
        <taxon>unclassified sequences</taxon>
        <taxon>metagenomes</taxon>
        <taxon>ecological metagenomes</taxon>
    </lineage>
</organism>
<dbReference type="EMBL" id="LAZR01052143">
    <property type="protein sequence ID" value="KKK83606.1"/>
    <property type="molecule type" value="Genomic_DNA"/>
</dbReference>
<gene>
    <name evidence="1" type="ORF">LCGC14_2791660</name>
</gene>
<dbReference type="AlphaFoldDB" id="A0A0F9BGQ9"/>
<accession>A0A0F9BGQ9</accession>
<name>A0A0F9BGQ9_9ZZZZ</name>
<sequence length="70" mass="7705">MAATTECERTCKEVLEVLLPFCVNGPRARMVRQGFNLGFRAAVEYHEGERDPRVIAQTIAIALTTVAAPD</sequence>